<feature type="domain" description="Beta-hexosaminidase bacterial type N-terminal" evidence="7">
    <location>
        <begin position="29"/>
        <end position="158"/>
    </location>
</feature>
<evidence type="ECO:0000259" key="7">
    <source>
        <dbReference type="Pfam" id="PF02838"/>
    </source>
</evidence>
<name>A0ABT8L2R8_9BACT</name>
<dbReference type="Pfam" id="PF02838">
    <property type="entry name" value="Glyco_hydro_20b"/>
    <property type="match status" value="1"/>
</dbReference>
<accession>A0ABT8L2R8</accession>
<feature type="domain" description="Glycoside hydrolase family 20 catalytic" evidence="6">
    <location>
        <begin position="161"/>
        <end position="514"/>
    </location>
</feature>
<dbReference type="InterPro" id="IPR059177">
    <property type="entry name" value="GH29D-like_dom"/>
</dbReference>
<evidence type="ECO:0000256" key="2">
    <source>
        <dbReference type="ARBA" id="ARBA00006285"/>
    </source>
</evidence>
<dbReference type="InterPro" id="IPR029018">
    <property type="entry name" value="Hex-like_dom2"/>
</dbReference>
<dbReference type="PROSITE" id="PS51257">
    <property type="entry name" value="PROKAR_LIPOPROTEIN"/>
    <property type="match status" value="1"/>
</dbReference>
<evidence type="ECO:0000259" key="8">
    <source>
        <dbReference type="Pfam" id="PF13290"/>
    </source>
</evidence>
<dbReference type="EMBL" id="JAUJEB010000001">
    <property type="protein sequence ID" value="MDN5211352.1"/>
    <property type="molecule type" value="Genomic_DNA"/>
</dbReference>
<evidence type="ECO:0000256" key="3">
    <source>
        <dbReference type="ARBA" id="ARBA00012663"/>
    </source>
</evidence>
<evidence type="ECO:0000313" key="9">
    <source>
        <dbReference type="EMBL" id="MDN5211352.1"/>
    </source>
</evidence>
<dbReference type="InterPro" id="IPR017853">
    <property type="entry name" value="GH"/>
</dbReference>
<feature type="domain" description="GH29D-like beta-sandwich" evidence="8">
    <location>
        <begin position="559"/>
        <end position="614"/>
    </location>
</feature>
<dbReference type="PRINTS" id="PR00738">
    <property type="entry name" value="GLHYDRLASE20"/>
</dbReference>
<comment type="catalytic activity">
    <reaction evidence="1">
        <text>Hydrolysis of terminal non-reducing N-acetyl-D-hexosamine residues in N-acetyl-beta-D-hexosaminides.</text>
        <dbReference type="EC" id="3.2.1.52"/>
    </reaction>
</comment>
<evidence type="ECO:0000256" key="5">
    <source>
        <dbReference type="ARBA" id="ARBA00023295"/>
    </source>
</evidence>
<evidence type="ECO:0000259" key="6">
    <source>
        <dbReference type="Pfam" id="PF00728"/>
    </source>
</evidence>
<dbReference type="InterPro" id="IPR025705">
    <property type="entry name" value="Beta_hexosaminidase_sua/sub"/>
</dbReference>
<keyword evidence="5" id="KW-0326">Glycosidase</keyword>
<dbReference type="Proteomes" id="UP001172083">
    <property type="component" value="Unassembled WGS sequence"/>
</dbReference>
<gene>
    <name evidence="9" type="ORF">QQ020_04800</name>
</gene>
<evidence type="ECO:0000313" key="10">
    <source>
        <dbReference type="Proteomes" id="UP001172083"/>
    </source>
</evidence>
<evidence type="ECO:0000256" key="1">
    <source>
        <dbReference type="ARBA" id="ARBA00001231"/>
    </source>
</evidence>
<keyword evidence="10" id="KW-1185">Reference proteome</keyword>
<organism evidence="9 10">
    <name type="scientific">Agaribacillus aureus</name>
    <dbReference type="NCBI Taxonomy" id="3051825"/>
    <lineage>
        <taxon>Bacteria</taxon>
        <taxon>Pseudomonadati</taxon>
        <taxon>Bacteroidota</taxon>
        <taxon>Cytophagia</taxon>
        <taxon>Cytophagales</taxon>
        <taxon>Splendidivirgaceae</taxon>
        <taxon>Agaribacillus</taxon>
    </lineage>
</organism>
<comment type="similarity">
    <text evidence="2">Belongs to the glycosyl hydrolase 20 family.</text>
</comment>
<keyword evidence="4" id="KW-0378">Hydrolase</keyword>
<protein>
    <recommendedName>
        <fullName evidence="3">beta-N-acetylhexosaminidase</fullName>
        <ecNumber evidence="3">3.2.1.52</ecNumber>
    </recommendedName>
</protein>
<dbReference type="Gene3D" id="2.60.120.260">
    <property type="entry name" value="Galactose-binding domain-like"/>
    <property type="match status" value="1"/>
</dbReference>
<dbReference type="Pfam" id="PF00728">
    <property type="entry name" value="Glyco_hydro_20"/>
    <property type="match status" value="1"/>
</dbReference>
<dbReference type="PANTHER" id="PTHR22600">
    <property type="entry name" value="BETA-HEXOSAMINIDASE"/>
    <property type="match status" value="1"/>
</dbReference>
<dbReference type="Gene3D" id="3.30.379.10">
    <property type="entry name" value="Chitobiase/beta-hexosaminidase domain 2-like"/>
    <property type="match status" value="1"/>
</dbReference>
<dbReference type="PANTHER" id="PTHR22600:SF57">
    <property type="entry name" value="BETA-N-ACETYLHEXOSAMINIDASE"/>
    <property type="match status" value="1"/>
</dbReference>
<comment type="caution">
    <text evidence="9">The sequence shown here is derived from an EMBL/GenBank/DDBJ whole genome shotgun (WGS) entry which is preliminary data.</text>
</comment>
<dbReference type="SUPFAM" id="SSF51445">
    <property type="entry name" value="(Trans)glycosidases"/>
    <property type="match status" value="1"/>
</dbReference>
<dbReference type="Gene3D" id="3.20.20.80">
    <property type="entry name" value="Glycosidases"/>
    <property type="match status" value="1"/>
</dbReference>
<reference evidence="9" key="1">
    <citation type="submission" date="2023-06" db="EMBL/GenBank/DDBJ databases">
        <title>Genomic of Agaribacillus aureum.</title>
        <authorList>
            <person name="Wang G."/>
        </authorList>
    </citation>
    <scope>NUCLEOTIDE SEQUENCE</scope>
    <source>
        <strain evidence="9">BMA12</strain>
    </source>
</reference>
<dbReference type="SUPFAM" id="SSF55545">
    <property type="entry name" value="beta-N-acetylhexosaminidase-like domain"/>
    <property type="match status" value="1"/>
</dbReference>
<evidence type="ECO:0000256" key="4">
    <source>
        <dbReference type="ARBA" id="ARBA00022801"/>
    </source>
</evidence>
<dbReference type="CDD" id="cd06563">
    <property type="entry name" value="GH20_chitobiase-like"/>
    <property type="match status" value="1"/>
</dbReference>
<dbReference type="RefSeq" id="WP_346756687.1">
    <property type="nucleotide sequence ID" value="NZ_JAUJEB010000001.1"/>
</dbReference>
<sequence length="778" mass="88338">MKILYLLLVLSNFFFIACKPPEPINIEDIAIVPKPAQLETDSGYFEINAATQVAVENEDQKKVAELFFSRFQKLAGWQPEILVDKTSGDIIFQTDTSLPEEGYVLESSEDNIYIKAGSLSGYFYALQTLRQLLPVAFDAQDMQEGVVWNVPAVKIVDQPEFKWRGYMLDVSRHFFDKEEVKKVLDFMAEIKLNRFHWHLADDQGWRLEIKSYPKLTSVGAWRVDHNITDETISNWWGRPVQKPGEEATYGGFYTQDDVREIIAYAKERFIEVVPEIDMPGHAQATIAAYPEIGCVNAAKYVATGGVFKNNTYNPGKEETFVFVEKMLNEVMDLFPFDYIHIGGDECNKSQWQADPHAQQRMKEEGLKNVEELQSYFIRRVEKIINARGRNMIGWDEILEGGLAPNATVMSWRGESGGITAAKAGHDVIMTPNKYCYVDLKQGHDDLEPNLGYSQSLLSDAYNYQVFPEDLTPDKRKHILGIQANMWTESISEWSKLTYMTFPRIFAVAENGWTAESNQDWDNFVHRLYAQFERLDQQKVRYATSAFNVWIDHRGDDGKIAINMKTEANGLTIRYTLNGTDPTLESTPYTEAFLLNHSAVVKARAFKGTEEVGNISTLSFPVHKANDAKVVYYTSYNKRKNGGGDKALIDYNYSRLNVGDANWQRFSGDMEVDIVFPENREVEKVSLTGLRFTISGVYAPEKVEVSGSEDGVNFKHLGETSQLQESHTQGRNKVTTVVNFEKSNVKALRIKAKSVAPIPAGHHRAGERSKIYVDEVVVE</sequence>
<proteinExistence type="inferred from homology"/>
<dbReference type="Pfam" id="PF13290">
    <property type="entry name" value="CHB_HEX_C_1"/>
    <property type="match status" value="1"/>
</dbReference>
<dbReference type="InterPro" id="IPR015882">
    <property type="entry name" value="HEX_bac_N"/>
</dbReference>
<dbReference type="EC" id="3.2.1.52" evidence="3"/>
<dbReference type="InterPro" id="IPR015883">
    <property type="entry name" value="Glyco_hydro_20_cat"/>
</dbReference>